<keyword evidence="3" id="KW-1185">Reference proteome</keyword>
<reference evidence="2 3" key="1">
    <citation type="submission" date="2019-03" db="EMBL/GenBank/DDBJ databases">
        <title>Dyadobacter AR-3-6 sp. nov., isolated from arctic soil.</title>
        <authorList>
            <person name="Chaudhary D.K."/>
        </authorList>
    </citation>
    <scope>NUCLEOTIDE SEQUENCE [LARGE SCALE GENOMIC DNA]</scope>
    <source>
        <strain evidence="2 3">AR-3-6</strain>
    </source>
</reference>
<organism evidence="2 3">
    <name type="scientific">Dyadobacter psychrotolerans</name>
    <dbReference type="NCBI Taxonomy" id="2541721"/>
    <lineage>
        <taxon>Bacteria</taxon>
        <taxon>Pseudomonadati</taxon>
        <taxon>Bacteroidota</taxon>
        <taxon>Cytophagia</taxon>
        <taxon>Cytophagales</taxon>
        <taxon>Spirosomataceae</taxon>
        <taxon>Dyadobacter</taxon>
    </lineage>
</organism>
<evidence type="ECO:0000256" key="1">
    <source>
        <dbReference type="SAM" id="Phobius"/>
    </source>
</evidence>
<gene>
    <name evidence="2" type="ORF">E0F88_08140</name>
</gene>
<dbReference type="RefSeq" id="WP_131957746.1">
    <property type="nucleotide sequence ID" value="NZ_SMFL01000003.1"/>
</dbReference>
<evidence type="ECO:0000313" key="3">
    <source>
        <dbReference type="Proteomes" id="UP000294850"/>
    </source>
</evidence>
<proteinExistence type="predicted"/>
<name>A0A4R5DPF9_9BACT</name>
<sequence length="894" mass="101643">MLRKKIYIILLVSIIALAGYFLFKWFRGSSAAWKHIPSNAVVVITSEHLQDSLYTATEAGIDVKKLPLIDFASDNLSLLNLLSNNPKKVYDFLKGKTITYSYHPRTSTEWGILMYIPIEKDDEAKWLAAPQHTNIRALHHTFQDYRITDINDTQSRPLFSYLVKDNFLIVSYFGDMIEDVIRSSSLNIQSFKLRSQFSKIEDSDYGTNIYLKSEAWRAIIPTGNDNGTYKEFAKNFPYLQDFHIDKTSEKNSLILESTGSDTPDYYLANLLSDNPGAPFTGHKHISQQTSYFYRFAASDKEMFKKQFLKWHGKTKNEAWDKLNYYIGKESSLLTGNFGSELILCQLEENNSISDGKILLAEFSNYDKLRPVLQKLARLSNQEANVSVDKYQGYDIYAVPIPELPVGLYGPMFTGFPVSYITYVAPYLVISNNSQVLQNYIVDYENHITWQQSPEYDSILTGDKADAQLSMIVNLRKAQSRSGNRGGKSYTDLTSKIESVVIQCRYDGKDAFPEITLVPKKRQTAKKVLNRTFLNIDIEWPLLYDKQLAALQNPVDGSSEILLTDEVSNLLRTNDLKTGKTETIAKLNGPISTSAYKVDFLNIGREQRIFATQSTVYALDQDDSTRITTFSETVPSSTPVSALYLIDGGYDGSNRFIIQNEAQELFLWESVSKPIKRLNRNNRFENIQSPVVALNQIGNRGFIVTQKNGKIFLLKENGAVRSGFPVDILTRTESAFTWAQNLASGQPELVGVSVSGELIRINLDGKITSRRQLLRPEPGSNFKTLFDRNSLDWILVRSAFSKTAILTKEGEELFEIKDILPNADIQYHFFGVDNRFITIRSGNYTTVFDMTGRRLGDKAIPSEMPVQLTYQPGYYKLLIFSKSEKKIQVWSIKLR</sequence>
<dbReference type="OrthoDB" id="1093345at2"/>
<evidence type="ECO:0000313" key="2">
    <source>
        <dbReference type="EMBL" id="TDE16212.1"/>
    </source>
</evidence>
<dbReference type="EMBL" id="SMFL01000003">
    <property type="protein sequence ID" value="TDE16212.1"/>
    <property type="molecule type" value="Genomic_DNA"/>
</dbReference>
<keyword evidence="1" id="KW-1133">Transmembrane helix</keyword>
<comment type="caution">
    <text evidence="2">The sequence shown here is derived from an EMBL/GenBank/DDBJ whole genome shotgun (WGS) entry which is preliminary data.</text>
</comment>
<feature type="transmembrane region" description="Helical" evidence="1">
    <location>
        <begin position="7"/>
        <end position="26"/>
    </location>
</feature>
<dbReference type="AlphaFoldDB" id="A0A4R5DPF9"/>
<accession>A0A4R5DPF9</accession>
<protein>
    <recommendedName>
        <fullName evidence="4">DUF3352 domain-containing protein</fullName>
    </recommendedName>
</protein>
<keyword evidence="1" id="KW-0472">Membrane</keyword>
<keyword evidence="1" id="KW-0812">Transmembrane</keyword>
<evidence type="ECO:0008006" key="4">
    <source>
        <dbReference type="Google" id="ProtNLM"/>
    </source>
</evidence>
<dbReference type="Proteomes" id="UP000294850">
    <property type="component" value="Unassembled WGS sequence"/>
</dbReference>